<protein>
    <submittedName>
        <fullName evidence="5">UPF0415 protein C7orf25 homolog isoform X1</fullName>
    </submittedName>
</protein>
<evidence type="ECO:0000256" key="1">
    <source>
        <dbReference type="ARBA" id="ARBA00006588"/>
    </source>
</evidence>
<dbReference type="KEGG" id="csol:105359809"/>
<dbReference type="AlphaFoldDB" id="A0AAJ6VKB6"/>
<evidence type="ECO:0000313" key="5">
    <source>
        <dbReference type="RefSeq" id="XP_011494814.1"/>
    </source>
</evidence>
<evidence type="ECO:0000259" key="3">
    <source>
        <dbReference type="Pfam" id="PF18474"/>
    </source>
</evidence>
<evidence type="ECO:0000313" key="4">
    <source>
        <dbReference type="Proteomes" id="UP000695007"/>
    </source>
</evidence>
<reference evidence="5" key="1">
    <citation type="submission" date="2025-08" db="UniProtKB">
        <authorList>
            <consortium name="RefSeq"/>
        </authorList>
    </citation>
    <scope>IDENTIFICATION</scope>
</reference>
<accession>A0AAJ6VKB6</accession>
<feature type="domain" description="DUF1308" evidence="2">
    <location>
        <begin position="235"/>
        <end position="396"/>
    </location>
</feature>
<proteinExistence type="inferred from homology"/>
<dbReference type="PANTHER" id="PTHR13379">
    <property type="entry name" value="UNCHARACTERIZED DUF1308"/>
    <property type="match status" value="1"/>
</dbReference>
<dbReference type="GeneID" id="105359809"/>
<evidence type="ECO:0000259" key="2">
    <source>
        <dbReference type="Pfam" id="PF07000"/>
    </source>
</evidence>
<dbReference type="Proteomes" id="UP000695007">
    <property type="component" value="Unplaced"/>
</dbReference>
<comment type="similarity">
    <text evidence="1">Belongs to the UPF0415 family.</text>
</comment>
<sequence length="401" mass="45743">MESNDDLIKCFDEKIKWGWNIIEELKLVEKVEGVDKLIRKIRQEIKFLKKVRFTGNVKNEHLQSTNLIHLNAIVKRLLSANTPVHVLKPFKYLNSKLEVDIVCDNGSSWVKVIARNAKALTLISDGNAEYGQKSVFDQADSYIKCAKNHPYMYKHPNIIFHFACGIEKPLADKLEGMFGIIIEGEKIEVVKNEDNNCDKLVHSQSESESKESFDINYCDLLELNTNINSMNVSILNLDVSSLLAYVTNMTNGHANFKFIEPLLTMQTEWERRCPIKPVLDELFKNKELIICQTAYDNFTNIVNVIGGPNEKKRSIELMYRIKIVDDTPKGRIMKLKLGGKIKARSRLIFASGDNLKSITVSANEGFVRAARMQGIECMVFIHEPRSLSEMKEINATKIKLS</sequence>
<dbReference type="PANTHER" id="PTHR13379:SF0">
    <property type="entry name" value="UPF0415 PROTEIN C7ORF25"/>
    <property type="match status" value="1"/>
</dbReference>
<feature type="domain" description="DUF5614" evidence="3">
    <location>
        <begin position="28"/>
        <end position="211"/>
    </location>
</feature>
<dbReference type="InterPro" id="IPR010733">
    <property type="entry name" value="DUF1308"/>
</dbReference>
<name>A0AAJ6VKB6_9HYME</name>
<dbReference type="InterPro" id="IPR041076">
    <property type="entry name" value="DUF5614"/>
</dbReference>
<dbReference type="RefSeq" id="XP_011494814.1">
    <property type="nucleotide sequence ID" value="XM_011496512.1"/>
</dbReference>
<dbReference type="Pfam" id="PF18474">
    <property type="entry name" value="DUF5614"/>
    <property type="match status" value="1"/>
</dbReference>
<gene>
    <name evidence="5" type="primary">LOC105359809</name>
</gene>
<organism evidence="4 5">
    <name type="scientific">Ceratosolen solmsi marchali</name>
    <dbReference type="NCBI Taxonomy" id="326594"/>
    <lineage>
        <taxon>Eukaryota</taxon>
        <taxon>Metazoa</taxon>
        <taxon>Ecdysozoa</taxon>
        <taxon>Arthropoda</taxon>
        <taxon>Hexapoda</taxon>
        <taxon>Insecta</taxon>
        <taxon>Pterygota</taxon>
        <taxon>Neoptera</taxon>
        <taxon>Endopterygota</taxon>
        <taxon>Hymenoptera</taxon>
        <taxon>Apocrita</taxon>
        <taxon>Proctotrupomorpha</taxon>
        <taxon>Chalcidoidea</taxon>
        <taxon>Agaonidae</taxon>
        <taxon>Agaoninae</taxon>
        <taxon>Ceratosolen</taxon>
    </lineage>
</organism>
<dbReference type="Pfam" id="PF07000">
    <property type="entry name" value="DUF1308"/>
    <property type="match status" value="1"/>
</dbReference>
<keyword evidence="4" id="KW-1185">Reference proteome</keyword>